<dbReference type="InterPro" id="IPR023214">
    <property type="entry name" value="HAD_sf"/>
</dbReference>
<dbReference type="NCBIfam" id="TIGR01509">
    <property type="entry name" value="HAD-SF-IA-v3"/>
    <property type="match status" value="1"/>
</dbReference>
<dbReference type="SFLD" id="SFLDS00003">
    <property type="entry name" value="Haloacid_Dehalogenase"/>
    <property type="match status" value="1"/>
</dbReference>
<dbReference type="EMBL" id="CAEZTT010000010">
    <property type="protein sequence ID" value="CAB4569501.1"/>
    <property type="molecule type" value="Genomic_DNA"/>
</dbReference>
<dbReference type="PRINTS" id="PR00413">
    <property type="entry name" value="HADHALOGNASE"/>
</dbReference>
<proteinExistence type="predicted"/>
<sequence length="215" mass="24197">MADIECLIVDWGGVLTQPVDHAVSAWMKADGIDDRIFEKVMGTWLGPTGSMEAHLNPVHAIERGELEVPHFEERLAQELTKYAHHEINHAGLLQRMFDHFTQADDMRGLVYRVRQLGYKTALLSNSWGNEYPRSGWDEMFDAVVISGEVGMRKPERRIYEFTLEQVGISAPAAVFVDDIKHNITAAVEVGMVGIHHKTYAETKLELSAILGQDLN</sequence>
<dbReference type="InterPro" id="IPR052898">
    <property type="entry name" value="ACAD10-like"/>
</dbReference>
<dbReference type="Pfam" id="PF00702">
    <property type="entry name" value="Hydrolase"/>
    <property type="match status" value="1"/>
</dbReference>
<dbReference type="CDD" id="cd02603">
    <property type="entry name" value="HAD_sEH-N_like"/>
    <property type="match status" value="1"/>
</dbReference>
<gene>
    <name evidence="1" type="ORF">UFOPK1726_00194</name>
</gene>
<dbReference type="InterPro" id="IPR006439">
    <property type="entry name" value="HAD-SF_hydro_IA"/>
</dbReference>
<dbReference type="InterPro" id="IPR023198">
    <property type="entry name" value="PGP-like_dom2"/>
</dbReference>
<dbReference type="PANTHER" id="PTHR47829">
    <property type="entry name" value="HYDROLASE, PUTATIVE (AFU_ORTHOLOGUE AFUA_1G12880)-RELATED"/>
    <property type="match status" value="1"/>
</dbReference>
<organism evidence="1">
    <name type="scientific">freshwater metagenome</name>
    <dbReference type="NCBI Taxonomy" id="449393"/>
    <lineage>
        <taxon>unclassified sequences</taxon>
        <taxon>metagenomes</taxon>
        <taxon>ecological metagenomes</taxon>
    </lineage>
</organism>
<reference evidence="1" key="1">
    <citation type="submission" date="2020-05" db="EMBL/GenBank/DDBJ databases">
        <authorList>
            <person name="Chiriac C."/>
            <person name="Salcher M."/>
            <person name="Ghai R."/>
            <person name="Kavagutti S V."/>
        </authorList>
    </citation>
    <scope>NUCLEOTIDE SEQUENCE</scope>
</reference>
<dbReference type="AlphaFoldDB" id="A0A6J6DZI0"/>
<dbReference type="Gene3D" id="1.10.150.240">
    <property type="entry name" value="Putative phosphatase, domain 2"/>
    <property type="match status" value="1"/>
</dbReference>
<dbReference type="Gene3D" id="3.40.50.1000">
    <property type="entry name" value="HAD superfamily/HAD-like"/>
    <property type="match status" value="1"/>
</dbReference>
<dbReference type="InterPro" id="IPR036412">
    <property type="entry name" value="HAD-like_sf"/>
</dbReference>
<dbReference type="SFLD" id="SFLDG01129">
    <property type="entry name" value="C1.5:_HAD__Beta-PGM__Phosphata"/>
    <property type="match status" value="1"/>
</dbReference>
<protein>
    <submittedName>
        <fullName evidence="1">Unannotated protein</fullName>
    </submittedName>
</protein>
<evidence type="ECO:0000313" key="1">
    <source>
        <dbReference type="EMBL" id="CAB4569501.1"/>
    </source>
</evidence>
<accession>A0A6J6DZI0</accession>
<name>A0A6J6DZI0_9ZZZZ</name>
<dbReference type="SUPFAM" id="SSF56784">
    <property type="entry name" value="HAD-like"/>
    <property type="match status" value="1"/>
</dbReference>
<dbReference type="PANTHER" id="PTHR47829:SF1">
    <property type="entry name" value="HAD FAMILY PHOSPHATASE"/>
    <property type="match status" value="1"/>
</dbReference>